<dbReference type="OrthoDB" id="6226884at2"/>
<dbReference type="CDD" id="cd09916">
    <property type="entry name" value="CpxP_like"/>
    <property type="match status" value="1"/>
</dbReference>
<dbReference type="Proteomes" id="UP000184171">
    <property type="component" value="Unassembled WGS sequence"/>
</dbReference>
<dbReference type="GO" id="GO:0051082">
    <property type="term" value="F:unfolded protein binding"/>
    <property type="evidence" value="ECO:0007669"/>
    <property type="project" value="TreeGrafter"/>
</dbReference>
<evidence type="ECO:0000256" key="5">
    <source>
        <dbReference type="SAM" id="MobiDB-lite"/>
    </source>
</evidence>
<dbReference type="EMBL" id="FQZT01000007">
    <property type="protein sequence ID" value="SHJ36278.1"/>
    <property type="molecule type" value="Genomic_DNA"/>
</dbReference>
<comment type="similarity">
    <text evidence="2">Belongs to the CpxP/Spy family.</text>
</comment>
<dbReference type="PANTHER" id="PTHR38102">
    <property type="entry name" value="PERIPLASMIC CHAPERONE SPY"/>
    <property type="match status" value="1"/>
</dbReference>
<reference evidence="7 8" key="1">
    <citation type="submission" date="2016-11" db="EMBL/GenBank/DDBJ databases">
        <authorList>
            <person name="Jaros S."/>
            <person name="Januszkiewicz K."/>
            <person name="Wedrychowicz H."/>
        </authorList>
    </citation>
    <scope>NUCLEOTIDE SEQUENCE [LARGE SCALE GENOMIC DNA]</scope>
    <source>
        <strain evidence="7 8">DSM 5091</strain>
    </source>
</reference>
<accession>A0A1M6IPD7</accession>
<sequence>MKKRIMIPSLLIGALMTASLAIASPGFGGKFGRGCDGDCAGRSQGMSYEQHEERMGQRLEMMAAVLDLSEDQQSKIKALMDQQWQNRQGDREEMQAAREAMREARQADPFNEADFRAKAETMNALKTERMIERAKLQADIKAVLTPEQQEKAETLRGMMGFGKKGKRGGARGGCRS</sequence>
<dbReference type="InterPro" id="IPR012899">
    <property type="entry name" value="LTXXQ"/>
</dbReference>
<evidence type="ECO:0000256" key="6">
    <source>
        <dbReference type="SAM" id="SignalP"/>
    </source>
</evidence>
<dbReference type="RefSeq" id="WP_072908770.1">
    <property type="nucleotide sequence ID" value="NZ_FQZT01000007.1"/>
</dbReference>
<gene>
    <name evidence="7" type="ORF">SAMN02745165_02193</name>
</gene>
<dbReference type="STRING" id="1122189.SAMN02745165_02193"/>
<feature type="region of interest" description="Disordered" evidence="5">
    <location>
        <begin position="157"/>
        <end position="176"/>
    </location>
</feature>
<evidence type="ECO:0000256" key="2">
    <source>
        <dbReference type="ARBA" id="ARBA00008441"/>
    </source>
</evidence>
<feature type="chain" id="PRO_5012183876" evidence="6">
    <location>
        <begin position="24"/>
        <end position="176"/>
    </location>
</feature>
<evidence type="ECO:0000256" key="3">
    <source>
        <dbReference type="ARBA" id="ARBA00022729"/>
    </source>
</evidence>
<name>A0A1M6IPD7_MALRU</name>
<proteinExistence type="inferred from homology"/>
<comment type="subcellular location">
    <subcellularLocation>
        <location evidence="1">Periplasm</location>
    </subcellularLocation>
</comment>
<evidence type="ECO:0000256" key="1">
    <source>
        <dbReference type="ARBA" id="ARBA00004418"/>
    </source>
</evidence>
<dbReference type="Pfam" id="PF07813">
    <property type="entry name" value="LTXXQ"/>
    <property type="match status" value="1"/>
</dbReference>
<feature type="signal peptide" evidence="6">
    <location>
        <begin position="1"/>
        <end position="23"/>
    </location>
</feature>
<evidence type="ECO:0000313" key="8">
    <source>
        <dbReference type="Proteomes" id="UP000184171"/>
    </source>
</evidence>
<evidence type="ECO:0000313" key="7">
    <source>
        <dbReference type="EMBL" id="SHJ36278.1"/>
    </source>
</evidence>
<dbReference type="PANTHER" id="PTHR38102:SF1">
    <property type="entry name" value="PERIPLASMIC CHAPERONE SPY"/>
    <property type="match status" value="1"/>
</dbReference>
<keyword evidence="3 6" id="KW-0732">Signal</keyword>
<dbReference type="AlphaFoldDB" id="A0A1M6IPD7"/>
<keyword evidence="8" id="KW-1185">Reference proteome</keyword>
<keyword evidence="4" id="KW-0574">Periplasm</keyword>
<protein>
    <submittedName>
        <fullName evidence="7">LTXXQ motif family protein</fullName>
    </submittedName>
</protein>
<dbReference type="GO" id="GO:0030288">
    <property type="term" value="C:outer membrane-bounded periplasmic space"/>
    <property type="evidence" value="ECO:0007669"/>
    <property type="project" value="TreeGrafter"/>
</dbReference>
<organism evidence="7 8">
    <name type="scientific">Malonomonas rubra DSM 5091</name>
    <dbReference type="NCBI Taxonomy" id="1122189"/>
    <lineage>
        <taxon>Bacteria</taxon>
        <taxon>Pseudomonadati</taxon>
        <taxon>Thermodesulfobacteriota</taxon>
        <taxon>Desulfuromonadia</taxon>
        <taxon>Desulfuromonadales</taxon>
        <taxon>Geopsychrobacteraceae</taxon>
        <taxon>Malonomonas</taxon>
    </lineage>
</organism>
<dbReference type="Gene3D" id="1.20.120.1490">
    <property type="match status" value="1"/>
</dbReference>
<evidence type="ECO:0000256" key="4">
    <source>
        <dbReference type="ARBA" id="ARBA00022764"/>
    </source>
</evidence>
<dbReference type="InterPro" id="IPR052211">
    <property type="entry name" value="Cpx_auxiliary_protein"/>
</dbReference>